<dbReference type="AlphaFoldDB" id="A0A917HAP5"/>
<sequence>MLWGVFVGVVLVACAAAQERGTWRATGNSARTITGDVSLSDAKLVVDFSSYTIAKIRALQPNELSAAFDADSNAGGSGNLYRLNIPATKRLLHKNTLCGSDDTQWMATYVVGRSLQLAFFSGQTVPVLKLEALSNSTDLCGTFSYTR</sequence>
<comment type="caution">
    <text evidence="1">The sequence shown here is derived from an EMBL/GenBank/DDBJ whole genome shotgun (WGS) entry which is preliminary data.</text>
</comment>
<reference evidence="1" key="1">
    <citation type="journal article" date="2014" name="Int. J. Syst. Evol. Microbiol.">
        <title>Complete genome sequence of Corynebacterium casei LMG S-19264T (=DSM 44701T), isolated from a smear-ripened cheese.</title>
        <authorList>
            <consortium name="US DOE Joint Genome Institute (JGI-PGF)"/>
            <person name="Walter F."/>
            <person name="Albersmeier A."/>
            <person name="Kalinowski J."/>
            <person name="Ruckert C."/>
        </authorList>
    </citation>
    <scope>NUCLEOTIDE SEQUENCE</scope>
    <source>
        <strain evidence="1">CGMCC 1.12997</strain>
    </source>
</reference>
<dbReference type="Proteomes" id="UP000647241">
    <property type="component" value="Unassembled WGS sequence"/>
</dbReference>
<organism evidence="1 2">
    <name type="scientific">Edaphobacter dinghuensis</name>
    <dbReference type="NCBI Taxonomy" id="1560005"/>
    <lineage>
        <taxon>Bacteria</taxon>
        <taxon>Pseudomonadati</taxon>
        <taxon>Acidobacteriota</taxon>
        <taxon>Terriglobia</taxon>
        <taxon>Terriglobales</taxon>
        <taxon>Acidobacteriaceae</taxon>
        <taxon>Edaphobacter</taxon>
    </lineage>
</organism>
<protein>
    <submittedName>
        <fullName evidence="1">Uncharacterized protein</fullName>
    </submittedName>
</protein>
<name>A0A917HAP5_9BACT</name>
<keyword evidence="2" id="KW-1185">Reference proteome</keyword>
<evidence type="ECO:0000313" key="1">
    <source>
        <dbReference type="EMBL" id="GGG73506.1"/>
    </source>
</evidence>
<reference evidence="1" key="2">
    <citation type="submission" date="2020-09" db="EMBL/GenBank/DDBJ databases">
        <authorList>
            <person name="Sun Q."/>
            <person name="Zhou Y."/>
        </authorList>
    </citation>
    <scope>NUCLEOTIDE SEQUENCE</scope>
    <source>
        <strain evidence="1">CGMCC 1.12997</strain>
    </source>
</reference>
<accession>A0A917HAP5</accession>
<gene>
    <name evidence="1" type="ORF">GCM10011585_15020</name>
</gene>
<evidence type="ECO:0000313" key="2">
    <source>
        <dbReference type="Proteomes" id="UP000647241"/>
    </source>
</evidence>
<proteinExistence type="predicted"/>
<dbReference type="EMBL" id="BMGT01000002">
    <property type="protein sequence ID" value="GGG73506.1"/>
    <property type="molecule type" value="Genomic_DNA"/>
</dbReference>